<evidence type="ECO:0000256" key="14">
    <source>
        <dbReference type="ARBA" id="ARBA00023136"/>
    </source>
</evidence>
<dbReference type="SUPFAM" id="SSF55874">
    <property type="entry name" value="ATPase domain of HSP90 chaperone/DNA topoisomerase II/histidine kinase"/>
    <property type="match status" value="1"/>
</dbReference>
<proteinExistence type="predicted"/>
<evidence type="ECO:0000256" key="2">
    <source>
        <dbReference type="ARBA" id="ARBA00004141"/>
    </source>
</evidence>
<dbReference type="CDD" id="cd00082">
    <property type="entry name" value="HisKA"/>
    <property type="match status" value="1"/>
</dbReference>
<dbReference type="Pfam" id="PF02518">
    <property type="entry name" value="HATPase_c"/>
    <property type="match status" value="1"/>
</dbReference>
<dbReference type="InterPro" id="IPR006290">
    <property type="entry name" value="CztS_silS_copS"/>
</dbReference>
<dbReference type="InterPro" id="IPR005467">
    <property type="entry name" value="His_kinase_dom"/>
</dbReference>
<comment type="caution">
    <text evidence="19">The sequence shown here is derived from an EMBL/GenBank/DDBJ whole genome shotgun (WGS) entry which is preliminary data.</text>
</comment>
<dbReference type="GO" id="GO:0000155">
    <property type="term" value="F:phosphorelay sensor kinase activity"/>
    <property type="evidence" value="ECO:0007669"/>
    <property type="project" value="InterPro"/>
</dbReference>
<keyword evidence="14 15" id="KW-0472">Membrane</keyword>
<keyword evidence="12 15" id="KW-1133">Transmembrane helix</keyword>
<dbReference type="GO" id="GO:0005886">
    <property type="term" value="C:plasma membrane"/>
    <property type="evidence" value="ECO:0007669"/>
    <property type="project" value="UniProtKB-SubCell"/>
</dbReference>
<evidence type="ECO:0000313" key="20">
    <source>
        <dbReference type="Proteomes" id="UP000295357"/>
    </source>
</evidence>
<gene>
    <name evidence="19" type="ORF">DFR39_104200</name>
</gene>
<dbReference type="RefSeq" id="WP_133603609.1">
    <property type="nucleotide sequence ID" value="NZ_JAUFPJ010000004.1"/>
</dbReference>
<comment type="function">
    <text evidence="15">Member of a two-component regulatory system.</text>
</comment>
<organism evidence="19 20">
    <name type="scientific">Roseateles asaccharophilus</name>
    <dbReference type="NCBI Taxonomy" id="582607"/>
    <lineage>
        <taxon>Bacteria</taxon>
        <taxon>Pseudomonadati</taxon>
        <taxon>Pseudomonadota</taxon>
        <taxon>Betaproteobacteria</taxon>
        <taxon>Burkholderiales</taxon>
        <taxon>Sphaerotilaceae</taxon>
        <taxon>Roseateles</taxon>
    </lineage>
</organism>
<evidence type="ECO:0000259" key="17">
    <source>
        <dbReference type="PROSITE" id="PS50109"/>
    </source>
</evidence>
<dbReference type="Pfam" id="PF00672">
    <property type="entry name" value="HAMP"/>
    <property type="match status" value="1"/>
</dbReference>
<dbReference type="OrthoDB" id="9786919at2"/>
<evidence type="ECO:0000256" key="9">
    <source>
        <dbReference type="ARBA" id="ARBA00022741"/>
    </source>
</evidence>
<evidence type="ECO:0000256" key="8">
    <source>
        <dbReference type="ARBA" id="ARBA00022692"/>
    </source>
</evidence>
<sequence length="461" mass="49848">MSQPQAVRSRGADLGLRLSRWLALLSILGLGLLCSGIYLALALTLNQRQTQTLDQKQQAVQQLLAERRPAPQRDEQLRDLLAGHNELSLSLHDKQGLPQFSSKPATQAQPGKTRHFQAASPAGESGPLQARLSLDTRADAALLRRMAQILALSALAGVLLISAGAFVLVRRGLAPLRLLGAQMQQLGGHALERRLDGSGQPRELQPLVAQFNALLDRLAASYRQMEAFNADVAHELNTPLATLISSCELALRRRRQDPELQDLLGSNLEELHRLAGIVADMLFLSHADRGRAARREPLASVAALAREVLDFHEAALLEAGLQAQVCGDASAALDPGLLRRALSNLLGNATRYAYRGSMLQLLIQTEPGDQLRLAVLNEGPEIAAVHLPRLFDRFYRADPARSQADRNHGLGLAIVAAIARMHGGQPYAQSAPGHSCIGLLLPRMTQTSSARPAFDPSPSLQ</sequence>
<comment type="catalytic activity">
    <reaction evidence="1 15">
        <text>ATP + protein L-histidine = ADP + protein N-phospho-L-histidine.</text>
        <dbReference type="EC" id="2.7.13.3"/>
    </reaction>
</comment>
<dbReference type="SMART" id="SM00304">
    <property type="entry name" value="HAMP"/>
    <property type="match status" value="1"/>
</dbReference>
<dbReference type="AlphaFoldDB" id="A0A4R6N3A8"/>
<evidence type="ECO:0000256" key="13">
    <source>
        <dbReference type="ARBA" id="ARBA00023012"/>
    </source>
</evidence>
<evidence type="ECO:0000256" key="11">
    <source>
        <dbReference type="ARBA" id="ARBA00022840"/>
    </source>
</evidence>
<dbReference type="Pfam" id="PF00512">
    <property type="entry name" value="HisKA"/>
    <property type="match status" value="1"/>
</dbReference>
<dbReference type="SUPFAM" id="SSF47384">
    <property type="entry name" value="Homodimeric domain of signal transducing histidine kinase"/>
    <property type="match status" value="1"/>
</dbReference>
<dbReference type="Gene3D" id="3.30.565.10">
    <property type="entry name" value="Histidine kinase-like ATPase, C-terminal domain"/>
    <property type="match status" value="1"/>
</dbReference>
<evidence type="ECO:0000256" key="15">
    <source>
        <dbReference type="RuleBase" id="RU364088"/>
    </source>
</evidence>
<feature type="domain" description="HAMP" evidence="18">
    <location>
        <begin position="170"/>
        <end position="223"/>
    </location>
</feature>
<keyword evidence="20" id="KW-1185">Reference proteome</keyword>
<dbReference type="InterPro" id="IPR050428">
    <property type="entry name" value="TCS_sensor_his_kinase"/>
</dbReference>
<evidence type="ECO:0000256" key="16">
    <source>
        <dbReference type="SAM" id="MobiDB-lite"/>
    </source>
</evidence>
<dbReference type="EMBL" id="SNXE01000004">
    <property type="protein sequence ID" value="TDP09639.1"/>
    <property type="molecule type" value="Genomic_DNA"/>
</dbReference>
<evidence type="ECO:0000256" key="4">
    <source>
        <dbReference type="ARBA" id="ARBA00022475"/>
    </source>
</evidence>
<dbReference type="PROSITE" id="PS50109">
    <property type="entry name" value="HIS_KIN"/>
    <property type="match status" value="1"/>
</dbReference>
<keyword evidence="9 15" id="KW-0547">Nucleotide-binding</keyword>
<evidence type="ECO:0000313" key="19">
    <source>
        <dbReference type="EMBL" id="TDP09639.1"/>
    </source>
</evidence>
<dbReference type="SMART" id="SM00387">
    <property type="entry name" value="HATPase_c"/>
    <property type="match status" value="1"/>
</dbReference>
<dbReference type="GO" id="GO:0005524">
    <property type="term" value="F:ATP binding"/>
    <property type="evidence" value="ECO:0007669"/>
    <property type="project" value="UniProtKB-KW"/>
</dbReference>
<evidence type="ECO:0000256" key="3">
    <source>
        <dbReference type="ARBA" id="ARBA00004533"/>
    </source>
</evidence>
<dbReference type="Gene3D" id="6.10.340.10">
    <property type="match status" value="1"/>
</dbReference>
<keyword evidence="4 15" id="KW-1003">Cell membrane</keyword>
<keyword evidence="7 15" id="KW-0808">Transferase</keyword>
<dbReference type="CDD" id="cd00075">
    <property type="entry name" value="HATPase"/>
    <property type="match status" value="1"/>
</dbReference>
<dbReference type="PANTHER" id="PTHR45436">
    <property type="entry name" value="SENSOR HISTIDINE KINASE YKOH"/>
    <property type="match status" value="1"/>
</dbReference>
<name>A0A4R6N3A8_9BURK</name>
<feature type="transmembrane region" description="Helical" evidence="15">
    <location>
        <begin position="149"/>
        <end position="169"/>
    </location>
</feature>
<evidence type="ECO:0000256" key="6">
    <source>
        <dbReference type="ARBA" id="ARBA00022553"/>
    </source>
</evidence>
<accession>A0A4R6N3A8</accession>
<dbReference type="Proteomes" id="UP000295357">
    <property type="component" value="Unassembled WGS sequence"/>
</dbReference>
<keyword evidence="11 15" id="KW-0067">ATP-binding</keyword>
<feature type="region of interest" description="Disordered" evidence="16">
    <location>
        <begin position="98"/>
        <end position="127"/>
    </location>
</feature>
<evidence type="ECO:0000256" key="12">
    <source>
        <dbReference type="ARBA" id="ARBA00022989"/>
    </source>
</evidence>
<evidence type="ECO:0000256" key="7">
    <source>
        <dbReference type="ARBA" id="ARBA00022679"/>
    </source>
</evidence>
<dbReference type="InterPro" id="IPR003660">
    <property type="entry name" value="HAMP_dom"/>
</dbReference>
<dbReference type="InterPro" id="IPR036890">
    <property type="entry name" value="HATPase_C_sf"/>
</dbReference>
<evidence type="ECO:0000259" key="18">
    <source>
        <dbReference type="PROSITE" id="PS50885"/>
    </source>
</evidence>
<dbReference type="PANTHER" id="PTHR45436:SF15">
    <property type="entry name" value="SENSOR HISTIDINE KINASE CUSS"/>
    <property type="match status" value="1"/>
</dbReference>
<dbReference type="EC" id="2.7.13.3" evidence="15"/>
<dbReference type="InterPro" id="IPR003594">
    <property type="entry name" value="HATPase_dom"/>
</dbReference>
<feature type="transmembrane region" description="Helical" evidence="15">
    <location>
        <begin position="21"/>
        <end position="43"/>
    </location>
</feature>
<keyword evidence="5 15" id="KW-0997">Cell inner membrane</keyword>
<keyword evidence="13 15" id="KW-0902">Two-component regulatory system</keyword>
<protein>
    <recommendedName>
        <fullName evidence="15">Sensor protein</fullName>
        <ecNumber evidence="15">2.7.13.3</ecNumber>
    </recommendedName>
</protein>
<feature type="domain" description="Histidine kinase" evidence="17">
    <location>
        <begin position="231"/>
        <end position="445"/>
    </location>
</feature>
<keyword evidence="10 15" id="KW-0418">Kinase</keyword>
<evidence type="ECO:0000256" key="1">
    <source>
        <dbReference type="ARBA" id="ARBA00000085"/>
    </source>
</evidence>
<feature type="compositionally biased region" description="Polar residues" evidence="16">
    <location>
        <begin position="98"/>
        <end position="110"/>
    </location>
</feature>
<comment type="subcellular location">
    <subcellularLocation>
        <location evidence="3 15">Cell inner membrane</location>
    </subcellularLocation>
    <subcellularLocation>
        <location evidence="2">Membrane</location>
        <topology evidence="2">Multi-pass membrane protein</topology>
    </subcellularLocation>
</comment>
<evidence type="ECO:0000256" key="10">
    <source>
        <dbReference type="ARBA" id="ARBA00022777"/>
    </source>
</evidence>
<dbReference type="InterPro" id="IPR036097">
    <property type="entry name" value="HisK_dim/P_sf"/>
</dbReference>
<dbReference type="Gene3D" id="1.10.287.130">
    <property type="match status" value="1"/>
</dbReference>
<dbReference type="PROSITE" id="PS50885">
    <property type="entry name" value="HAMP"/>
    <property type="match status" value="1"/>
</dbReference>
<keyword evidence="8 15" id="KW-0812">Transmembrane</keyword>
<dbReference type="NCBIfam" id="TIGR01386">
    <property type="entry name" value="cztS_silS_copS"/>
    <property type="match status" value="1"/>
</dbReference>
<evidence type="ECO:0000256" key="5">
    <source>
        <dbReference type="ARBA" id="ARBA00022519"/>
    </source>
</evidence>
<reference evidence="19 20" key="1">
    <citation type="submission" date="2019-03" db="EMBL/GenBank/DDBJ databases">
        <title>Genomic Encyclopedia of Type Strains, Phase IV (KMG-IV): sequencing the most valuable type-strain genomes for metagenomic binning, comparative biology and taxonomic classification.</title>
        <authorList>
            <person name="Goeker M."/>
        </authorList>
    </citation>
    <scope>NUCLEOTIDE SEQUENCE [LARGE SCALE GENOMIC DNA]</scope>
    <source>
        <strain evidence="19 20">DSM 25082</strain>
    </source>
</reference>
<dbReference type="InterPro" id="IPR003661">
    <property type="entry name" value="HisK_dim/P_dom"/>
</dbReference>
<dbReference type="SMART" id="SM00388">
    <property type="entry name" value="HisKA"/>
    <property type="match status" value="1"/>
</dbReference>
<keyword evidence="6" id="KW-0597">Phosphoprotein</keyword>